<protein>
    <submittedName>
        <fullName evidence="1">Uncharacterized protein</fullName>
    </submittedName>
</protein>
<evidence type="ECO:0000313" key="2">
    <source>
        <dbReference type="EMBL" id="CEK82338.1"/>
    </source>
</evidence>
<proteinExistence type="predicted"/>
<gene>
    <name evidence="1" type="primary">ORF130953</name>
    <name evidence="2" type="synonym">ORF130954</name>
</gene>
<name>A0A0B7AP14_9EUPU</name>
<sequence>MFKVVLYQVYYSRTFSQKEFKQSFGVVFLITSFNRAAKFSQVLYVNFNEIVTEHFS</sequence>
<reference evidence="1" key="1">
    <citation type="submission" date="2014-12" db="EMBL/GenBank/DDBJ databases">
        <title>Insight into the proteome of Arion vulgaris.</title>
        <authorList>
            <person name="Aradska J."/>
            <person name="Bulat T."/>
            <person name="Smidak R."/>
            <person name="Sarate P."/>
            <person name="Gangsoo J."/>
            <person name="Sialana F."/>
            <person name="Bilban M."/>
            <person name="Lubec G."/>
        </authorList>
    </citation>
    <scope>NUCLEOTIDE SEQUENCE</scope>
    <source>
        <tissue evidence="1">Skin</tissue>
    </source>
</reference>
<organism evidence="1">
    <name type="scientific">Arion vulgaris</name>
    <dbReference type="NCBI Taxonomy" id="1028688"/>
    <lineage>
        <taxon>Eukaryota</taxon>
        <taxon>Metazoa</taxon>
        <taxon>Spiralia</taxon>
        <taxon>Lophotrochozoa</taxon>
        <taxon>Mollusca</taxon>
        <taxon>Gastropoda</taxon>
        <taxon>Heterobranchia</taxon>
        <taxon>Euthyneura</taxon>
        <taxon>Panpulmonata</taxon>
        <taxon>Eupulmonata</taxon>
        <taxon>Stylommatophora</taxon>
        <taxon>Helicina</taxon>
        <taxon>Arionoidea</taxon>
        <taxon>Arionidae</taxon>
        <taxon>Arion</taxon>
    </lineage>
</organism>
<dbReference type="EMBL" id="HACG01035473">
    <property type="protein sequence ID" value="CEK82338.1"/>
    <property type="molecule type" value="Transcribed_RNA"/>
</dbReference>
<evidence type="ECO:0000313" key="1">
    <source>
        <dbReference type="EMBL" id="CEK82337.1"/>
    </source>
</evidence>
<dbReference type="AlphaFoldDB" id="A0A0B7AP14"/>
<dbReference type="EMBL" id="HACG01035472">
    <property type="protein sequence ID" value="CEK82337.1"/>
    <property type="molecule type" value="Transcribed_RNA"/>
</dbReference>
<accession>A0A0B7AP14</accession>